<evidence type="ECO:0000256" key="1">
    <source>
        <dbReference type="SAM" id="MobiDB-lite"/>
    </source>
</evidence>
<feature type="region of interest" description="Disordered" evidence="1">
    <location>
        <begin position="17"/>
        <end position="36"/>
    </location>
</feature>
<feature type="domain" description="DUF58" evidence="3">
    <location>
        <begin position="233"/>
        <end position="382"/>
    </location>
</feature>
<protein>
    <submittedName>
        <fullName evidence="5">DUF58 domain-containing protein</fullName>
    </submittedName>
</protein>
<gene>
    <name evidence="4" type="ORF">GKO46_12595</name>
    <name evidence="5" type="ORF">GKO48_13005</name>
</gene>
<proteinExistence type="predicted"/>
<evidence type="ECO:0000313" key="4">
    <source>
        <dbReference type="EMBL" id="MDG0867901.1"/>
    </source>
</evidence>
<dbReference type="Proteomes" id="UP001321249">
    <property type="component" value="Unassembled WGS sequence"/>
</dbReference>
<evidence type="ECO:0000313" key="5">
    <source>
        <dbReference type="EMBL" id="WFG40485.1"/>
    </source>
</evidence>
<reference evidence="5" key="2">
    <citation type="journal article" date="2023" name="Nat. Commun.">
        <title>Cultivation of marine bacteria of the SAR202 clade.</title>
        <authorList>
            <person name="Lim Y."/>
            <person name="Seo J.H."/>
            <person name="Giovannoni S.J."/>
            <person name="Kang I."/>
            <person name="Cho J.C."/>
        </authorList>
    </citation>
    <scope>NUCLEOTIDE SEQUENCE</scope>
    <source>
        <strain evidence="5">JH1073</strain>
    </source>
</reference>
<reference evidence="6" key="3">
    <citation type="submission" date="2023-06" db="EMBL/GenBank/DDBJ databases">
        <title>Pangenomics reveal diversification of enzyme families and niche specialization in globally abundant SAR202 bacteria.</title>
        <authorList>
            <person name="Saw J.H.W."/>
        </authorList>
    </citation>
    <scope>NUCLEOTIDE SEQUENCE [LARGE SCALE GENOMIC DNA]</scope>
    <source>
        <strain evidence="6">JH1073</strain>
    </source>
</reference>
<evidence type="ECO:0000256" key="2">
    <source>
        <dbReference type="SAM" id="Phobius"/>
    </source>
</evidence>
<dbReference type="Proteomes" id="UP001219901">
    <property type="component" value="Chromosome"/>
</dbReference>
<feature type="transmembrane region" description="Helical" evidence="2">
    <location>
        <begin position="44"/>
        <end position="65"/>
    </location>
</feature>
<evidence type="ECO:0000313" key="6">
    <source>
        <dbReference type="Proteomes" id="UP001219901"/>
    </source>
</evidence>
<dbReference type="InterPro" id="IPR002881">
    <property type="entry name" value="DUF58"/>
</dbReference>
<dbReference type="PANTHER" id="PTHR34351">
    <property type="entry name" value="SLR1927 PROTEIN-RELATED"/>
    <property type="match status" value="1"/>
</dbReference>
<dbReference type="PANTHER" id="PTHR34351:SF2">
    <property type="entry name" value="DUF58 DOMAIN-CONTAINING PROTEIN"/>
    <property type="match status" value="1"/>
</dbReference>
<sequence length="475" mass="51296">MGAGSFSELMLRSFKSTNSQVEAPPSSEVSGRTRRAGRRLRKNPVLYGILVVMVLEFLTGMATGFDLSVRLYYALGILLLAGWFWAKSSSEQMTAEVERPKGPYTVGDSISETVILRNKGGTPKAWVEVEDRTDLPGVSFKQVASLGLMITFDRLEMSGRVTRRGEYSVGPLVARTSDPFSMFPQEIVFGGQESVLVYPKIVDIPDFASPSIHLVGDNSRRQRARVLSTDVASVREYEAGDALGRIHWLSTARTGELMVKQFDQGSSSDMWVLFDQHIDSVAEVDGESTDEVGATVAASVIDRYSRGFLPVGYASHGSKSLFAMPERSAHQREQVMRHIASSKPVGDVTILETLSELERDLGQNTSLVVITSAGDGPWVDALGGLVRRGVRVSTVLIDRASFGGDSNGDALDHLVATGVSTYPLARGDSIASALLNSVGGEFDGLRQASARVHAEPFESVNGVASEVESEPVGEQ</sequence>
<dbReference type="AlphaFoldDB" id="A0AAJ5ZJG0"/>
<keyword evidence="2" id="KW-0812">Transmembrane</keyword>
<accession>A0AAJ5ZJG0</accession>
<dbReference type="Pfam" id="PF01882">
    <property type="entry name" value="DUF58"/>
    <property type="match status" value="1"/>
</dbReference>
<keyword evidence="6" id="KW-1185">Reference proteome</keyword>
<evidence type="ECO:0000313" key="7">
    <source>
        <dbReference type="Proteomes" id="UP001321249"/>
    </source>
</evidence>
<name>A0AAJ5ZJG0_9CHLR</name>
<organism evidence="5 6">
    <name type="scientific">Candidatus Lucifugimonas marina</name>
    <dbReference type="NCBI Taxonomy" id="3038979"/>
    <lineage>
        <taxon>Bacteria</taxon>
        <taxon>Bacillati</taxon>
        <taxon>Chloroflexota</taxon>
        <taxon>Dehalococcoidia</taxon>
        <taxon>SAR202 cluster</taxon>
        <taxon>Candidatus Lucifugimonadales</taxon>
        <taxon>Candidatus Lucifugimonadaceae</taxon>
        <taxon>Candidatus Lucifugimonas</taxon>
    </lineage>
</organism>
<keyword evidence="2" id="KW-0472">Membrane</keyword>
<dbReference type="EMBL" id="CP046147">
    <property type="protein sequence ID" value="WFG40485.1"/>
    <property type="molecule type" value="Genomic_DNA"/>
</dbReference>
<feature type="transmembrane region" description="Helical" evidence="2">
    <location>
        <begin position="71"/>
        <end position="86"/>
    </location>
</feature>
<keyword evidence="2" id="KW-1133">Transmembrane helix</keyword>
<evidence type="ECO:0000259" key="3">
    <source>
        <dbReference type="Pfam" id="PF01882"/>
    </source>
</evidence>
<dbReference type="EMBL" id="WMBE01000004">
    <property type="protein sequence ID" value="MDG0867901.1"/>
    <property type="molecule type" value="Genomic_DNA"/>
</dbReference>
<reference evidence="6 7" key="1">
    <citation type="submission" date="2019-11" db="EMBL/GenBank/DDBJ databases">
        <authorList>
            <person name="Cho J.-C."/>
        </authorList>
    </citation>
    <scope>NUCLEOTIDE SEQUENCE [LARGE SCALE GENOMIC DNA]</scope>
    <source>
        <strain evidence="5 6">JH1073</strain>
        <strain evidence="4 7">JH702</strain>
    </source>
</reference>